<feature type="transmembrane region" description="Helical" evidence="5">
    <location>
        <begin position="190"/>
        <end position="209"/>
    </location>
</feature>
<dbReference type="InterPro" id="IPR012331">
    <property type="entry name" value="Clathrin_H-chain_linker"/>
</dbReference>
<dbReference type="GO" id="GO:0005886">
    <property type="term" value="C:plasma membrane"/>
    <property type="evidence" value="ECO:0007669"/>
    <property type="project" value="TreeGrafter"/>
</dbReference>
<evidence type="ECO:0000256" key="3">
    <source>
        <dbReference type="ARBA" id="ARBA00022989"/>
    </source>
</evidence>
<feature type="transmembrane region" description="Helical" evidence="5">
    <location>
        <begin position="273"/>
        <end position="296"/>
    </location>
</feature>
<dbReference type="GO" id="GO:0009506">
    <property type="term" value="C:plasmodesma"/>
    <property type="evidence" value="ECO:0007669"/>
    <property type="project" value="TreeGrafter"/>
</dbReference>
<evidence type="ECO:0000313" key="6">
    <source>
        <dbReference type="EMBL" id="KAI5448419.1"/>
    </source>
</evidence>
<reference evidence="6 7" key="1">
    <citation type="journal article" date="2022" name="Nat. Genet.">
        <title>Improved pea reference genome and pan-genome highlight genomic features and evolutionary characteristics.</title>
        <authorList>
            <person name="Yang T."/>
            <person name="Liu R."/>
            <person name="Luo Y."/>
            <person name="Hu S."/>
            <person name="Wang D."/>
            <person name="Wang C."/>
            <person name="Pandey M.K."/>
            <person name="Ge S."/>
            <person name="Xu Q."/>
            <person name="Li N."/>
            <person name="Li G."/>
            <person name="Huang Y."/>
            <person name="Saxena R.K."/>
            <person name="Ji Y."/>
            <person name="Li M."/>
            <person name="Yan X."/>
            <person name="He Y."/>
            <person name="Liu Y."/>
            <person name="Wang X."/>
            <person name="Xiang C."/>
            <person name="Varshney R.K."/>
            <person name="Ding H."/>
            <person name="Gao S."/>
            <person name="Zong X."/>
        </authorList>
    </citation>
    <scope>NUCLEOTIDE SEQUENCE [LARGE SCALE GENOMIC DNA]</scope>
    <source>
        <strain evidence="6 7">cv. Zhongwan 6</strain>
    </source>
</reference>
<dbReference type="GO" id="GO:0032051">
    <property type="term" value="F:clathrin light chain binding"/>
    <property type="evidence" value="ECO:0007669"/>
    <property type="project" value="TreeGrafter"/>
</dbReference>
<keyword evidence="2 5" id="KW-0812">Transmembrane</keyword>
<dbReference type="GO" id="GO:0006898">
    <property type="term" value="P:receptor-mediated endocytosis"/>
    <property type="evidence" value="ECO:0007669"/>
    <property type="project" value="TreeGrafter"/>
</dbReference>
<dbReference type="GO" id="GO:0071439">
    <property type="term" value="C:clathrin complex"/>
    <property type="evidence" value="ECO:0007669"/>
    <property type="project" value="TreeGrafter"/>
</dbReference>
<name>A0A9D5BRF3_PEA</name>
<keyword evidence="4 5" id="KW-0472">Membrane</keyword>
<evidence type="ECO:0000256" key="1">
    <source>
        <dbReference type="ARBA" id="ARBA00004370"/>
    </source>
</evidence>
<protein>
    <submittedName>
        <fullName evidence="6">Uncharacterized protein</fullName>
    </submittedName>
</protein>
<evidence type="ECO:0000256" key="4">
    <source>
        <dbReference type="ARBA" id="ARBA00023136"/>
    </source>
</evidence>
<comment type="subcellular location">
    <subcellularLocation>
        <location evidence="1">Membrane</location>
    </subcellularLocation>
</comment>
<dbReference type="InterPro" id="IPR036259">
    <property type="entry name" value="MFS_trans_sf"/>
</dbReference>
<feature type="transmembrane region" description="Helical" evidence="5">
    <location>
        <begin position="158"/>
        <end position="178"/>
    </location>
</feature>
<dbReference type="Gene3D" id="1.25.40.30">
    <property type="match status" value="1"/>
</dbReference>
<feature type="transmembrane region" description="Helical" evidence="5">
    <location>
        <begin position="20"/>
        <end position="45"/>
    </location>
</feature>
<dbReference type="Gene3D" id="1.20.1250.20">
    <property type="entry name" value="MFS general substrate transporter like domains"/>
    <property type="match status" value="2"/>
</dbReference>
<dbReference type="Pfam" id="PF00083">
    <property type="entry name" value="Sugar_tr"/>
    <property type="match status" value="2"/>
</dbReference>
<dbReference type="PANTHER" id="PTHR10292:SF12">
    <property type="entry name" value="CLATHRIN HEAVY CHAIN"/>
    <property type="match status" value="1"/>
</dbReference>
<gene>
    <name evidence="6" type="ORF">KIW84_015728</name>
</gene>
<proteinExistence type="predicted"/>
<keyword evidence="3 5" id="KW-1133">Transmembrane helix</keyword>
<dbReference type="Proteomes" id="UP001058974">
    <property type="component" value="Chromosome 1"/>
</dbReference>
<evidence type="ECO:0000313" key="7">
    <source>
        <dbReference type="Proteomes" id="UP001058974"/>
    </source>
</evidence>
<organism evidence="6 7">
    <name type="scientific">Pisum sativum</name>
    <name type="common">Garden pea</name>
    <name type="synonym">Lathyrus oleraceus</name>
    <dbReference type="NCBI Taxonomy" id="3888"/>
    <lineage>
        <taxon>Eukaryota</taxon>
        <taxon>Viridiplantae</taxon>
        <taxon>Streptophyta</taxon>
        <taxon>Embryophyta</taxon>
        <taxon>Tracheophyta</taxon>
        <taxon>Spermatophyta</taxon>
        <taxon>Magnoliopsida</taxon>
        <taxon>eudicotyledons</taxon>
        <taxon>Gunneridae</taxon>
        <taxon>Pentapetalae</taxon>
        <taxon>rosids</taxon>
        <taxon>fabids</taxon>
        <taxon>Fabales</taxon>
        <taxon>Fabaceae</taxon>
        <taxon>Papilionoideae</taxon>
        <taxon>50 kb inversion clade</taxon>
        <taxon>NPAAA clade</taxon>
        <taxon>Hologalegina</taxon>
        <taxon>IRL clade</taxon>
        <taxon>Fabeae</taxon>
        <taxon>Lathyrus</taxon>
    </lineage>
</organism>
<dbReference type="EMBL" id="JAMSHJ010000001">
    <property type="protein sequence ID" value="KAI5448419.1"/>
    <property type="molecule type" value="Genomic_DNA"/>
</dbReference>
<sequence>MVLLFQLPRNLAFSFQGNSSIEGLIVSIFIAGVFIGSISIGSLVGKLGCRLTFQIDAIPLILGAIISANACSLDEILWGRFLVGLGMQFAVDSPRWLCKAGRINDAKNKNDGSDLDSRWSEILQQPCSRGCIKFAGINIVLYFSSLTFHDVGIQSSDLASLFVGLTNFAGALCALYLIDKEGRQKHIIGSYLGIAISMFLVVYAIIFPLDEHLSNNLSILGTIIKEWLTESDSSGSTVSAVHSVNEIEMGYISIHVDGYGCHVKLPSWTCSSAIMLGAMSVISFVALFAFAAWLAFRFLSNCFTVWKASKILYLLVYNSKEGNGQLNNLELAVSLAKRGNLPGAEKLVVEGFHELFSQTKYKEAAELAVESPQGILRTPDTVAKFQSVPVQAGQTPSLLQYFGTLFTRVLLNA</sequence>
<evidence type="ECO:0000256" key="2">
    <source>
        <dbReference type="ARBA" id="ARBA00022692"/>
    </source>
</evidence>
<comment type="caution">
    <text evidence="6">The sequence shown here is derived from an EMBL/GenBank/DDBJ whole genome shotgun (WGS) entry which is preliminary data.</text>
</comment>
<dbReference type="InterPro" id="IPR005828">
    <property type="entry name" value="MFS_sugar_transport-like"/>
</dbReference>
<dbReference type="GO" id="GO:0005794">
    <property type="term" value="C:Golgi apparatus"/>
    <property type="evidence" value="ECO:0007669"/>
    <property type="project" value="TreeGrafter"/>
</dbReference>
<dbReference type="Pfam" id="PF13838">
    <property type="entry name" value="Clathrin_H_link"/>
    <property type="match status" value="1"/>
</dbReference>
<dbReference type="PANTHER" id="PTHR10292">
    <property type="entry name" value="CLATHRIN HEAVY CHAIN RELATED"/>
    <property type="match status" value="1"/>
</dbReference>
<accession>A0A9D5BRF3</accession>
<dbReference type="AlphaFoldDB" id="A0A9D5BRF3"/>
<dbReference type="SUPFAM" id="SSF103473">
    <property type="entry name" value="MFS general substrate transporter"/>
    <property type="match status" value="1"/>
</dbReference>
<dbReference type="GO" id="GO:0009507">
    <property type="term" value="C:chloroplast"/>
    <property type="evidence" value="ECO:0007669"/>
    <property type="project" value="TreeGrafter"/>
</dbReference>
<dbReference type="Gramene" id="Psat01G0572800-T1">
    <property type="protein sequence ID" value="KAI5448419.1"/>
    <property type="gene ID" value="KIW84_015728"/>
</dbReference>
<dbReference type="InterPro" id="IPR016024">
    <property type="entry name" value="ARM-type_fold"/>
</dbReference>
<dbReference type="GO" id="GO:0022857">
    <property type="term" value="F:transmembrane transporter activity"/>
    <property type="evidence" value="ECO:0007669"/>
    <property type="project" value="InterPro"/>
</dbReference>
<evidence type="ECO:0000256" key="5">
    <source>
        <dbReference type="SAM" id="Phobius"/>
    </source>
</evidence>
<keyword evidence="7" id="KW-1185">Reference proteome</keyword>
<dbReference type="SUPFAM" id="SSF48371">
    <property type="entry name" value="ARM repeat"/>
    <property type="match status" value="1"/>
</dbReference>